<dbReference type="InterPro" id="IPR036056">
    <property type="entry name" value="Fibrinogen-like_C"/>
</dbReference>
<evidence type="ECO:0000313" key="12">
    <source>
        <dbReference type="EMBL" id="CAF4856085.1"/>
    </source>
</evidence>
<dbReference type="Proteomes" id="UP000663838">
    <property type="component" value="Unassembled WGS sequence"/>
</dbReference>
<dbReference type="Proteomes" id="UP000663833">
    <property type="component" value="Unassembled WGS sequence"/>
</dbReference>
<evidence type="ECO:0000256" key="2">
    <source>
        <dbReference type="SAM" id="SignalP"/>
    </source>
</evidence>
<evidence type="ECO:0000313" key="10">
    <source>
        <dbReference type="EMBL" id="CAF4204748.1"/>
    </source>
</evidence>
<evidence type="ECO:0000313" key="13">
    <source>
        <dbReference type="EMBL" id="CAF4865090.1"/>
    </source>
</evidence>
<gene>
    <name evidence="8" type="ORF">FME351_LOCUS31548</name>
    <name evidence="7" type="ORF">GRG538_LOCUS26963</name>
    <name evidence="9" type="ORF">HFQ381_LOCUS606</name>
    <name evidence="6" type="ORF">KIK155_LOCUS13837</name>
    <name evidence="4" type="ORF">LUA448_LOCUS2767</name>
    <name evidence="13" type="ORF">QYT958_LOCUS28222</name>
    <name evidence="5" type="ORF">TIS948_LOCUS18050</name>
    <name evidence="12" type="ORF">TOA249_LOCUS27297</name>
    <name evidence="10" type="ORF">TSG867_LOCUS321</name>
    <name evidence="11" type="ORF">UJA718_LOCUS24329</name>
</gene>
<dbReference type="Proteomes" id="UP000663869">
    <property type="component" value="Unassembled WGS sequence"/>
</dbReference>
<dbReference type="Gene3D" id="3.90.215.10">
    <property type="entry name" value="Gamma Fibrinogen, chain A, domain 1"/>
    <property type="match status" value="1"/>
</dbReference>
<dbReference type="PROSITE" id="PS51406">
    <property type="entry name" value="FIBRINOGEN_C_2"/>
    <property type="match status" value="1"/>
</dbReference>
<dbReference type="Proteomes" id="UP000663825">
    <property type="component" value="Unassembled WGS sequence"/>
</dbReference>
<dbReference type="Proteomes" id="UP000663873">
    <property type="component" value="Unassembled WGS sequence"/>
</dbReference>
<protein>
    <recommendedName>
        <fullName evidence="3">Fibrinogen C-terminal domain-containing protein</fullName>
    </recommendedName>
</protein>
<dbReference type="PROSITE" id="PS51257">
    <property type="entry name" value="PROKAR_LIPOPROTEIN"/>
    <property type="match status" value="1"/>
</dbReference>
<dbReference type="FunFam" id="3.90.215.10:FF:000001">
    <property type="entry name" value="Tenascin isoform 1"/>
    <property type="match status" value="1"/>
</dbReference>
<dbReference type="InterPro" id="IPR020837">
    <property type="entry name" value="Fibrinogen_CS"/>
</dbReference>
<dbReference type="Proteomes" id="UP000663851">
    <property type="component" value="Unassembled WGS sequence"/>
</dbReference>
<dbReference type="InterPro" id="IPR002181">
    <property type="entry name" value="Fibrinogen_a/b/g_C_dom"/>
</dbReference>
<keyword evidence="1" id="KW-1015">Disulfide bond</keyword>
<evidence type="ECO:0000256" key="1">
    <source>
        <dbReference type="ARBA" id="ARBA00023157"/>
    </source>
</evidence>
<dbReference type="EMBL" id="CAJOBR010007549">
    <property type="protein sequence ID" value="CAF4865090.1"/>
    <property type="molecule type" value="Genomic_DNA"/>
</dbReference>
<dbReference type="Proteomes" id="UP000663865">
    <property type="component" value="Unassembled WGS sequence"/>
</dbReference>
<evidence type="ECO:0000259" key="3">
    <source>
        <dbReference type="PROSITE" id="PS51406"/>
    </source>
</evidence>
<evidence type="ECO:0000313" key="9">
    <source>
        <dbReference type="EMBL" id="CAF4095551.1"/>
    </source>
</evidence>
<feature type="signal peptide" evidence="2">
    <location>
        <begin position="1"/>
        <end position="21"/>
    </location>
</feature>
<dbReference type="Proteomes" id="UP000663848">
    <property type="component" value="Unassembled WGS sequence"/>
</dbReference>
<dbReference type="EMBL" id="CAJNYV010002342">
    <property type="protein sequence ID" value="CAF3471269.1"/>
    <property type="molecule type" value="Genomic_DNA"/>
</dbReference>
<dbReference type="PROSITE" id="PS00514">
    <property type="entry name" value="FIBRINOGEN_C_1"/>
    <property type="match status" value="1"/>
</dbReference>
<dbReference type="InterPro" id="IPR014716">
    <property type="entry name" value="Fibrinogen_a/b/g_C_1"/>
</dbReference>
<name>A0A817SAQ8_9BILA</name>
<dbReference type="SMART" id="SM00186">
    <property type="entry name" value="FBG"/>
    <property type="match status" value="1"/>
</dbReference>
<dbReference type="PANTHER" id="PTHR19143:SF458">
    <property type="entry name" value="FIBRINOGEN C-TERMINAL DOMAIN-CONTAINING PROTEIN-RELATED"/>
    <property type="match status" value="1"/>
</dbReference>
<evidence type="ECO:0000313" key="15">
    <source>
        <dbReference type="Proteomes" id="UP000663873"/>
    </source>
</evidence>
<dbReference type="EMBL" id="CAJNXB010003106">
    <property type="protein sequence ID" value="CAF3297477.1"/>
    <property type="molecule type" value="Genomic_DNA"/>
</dbReference>
<evidence type="ECO:0000313" key="14">
    <source>
        <dbReference type="Proteomes" id="UP000663825"/>
    </source>
</evidence>
<evidence type="ECO:0000313" key="6">
    <source>
        <dbReference type="EMBL" id="CAF3471269.1"/>
    </source>
</evidence>
<dbReference type="OrthoDB" id="7735550at2759"/>
<feature type="domain" description="Fibrinogen C-terminal" evidence="3">
    <location>
        <begin position="48"/>
        <end position="275"/>
    </location>
</feature>
<evidence type="ECO:0000313" key="7">
    <source>
        <dbReference type="EMBL" id="CAF3680177.1"/>
    </source>
</evidence>
<dbReference type="Pfam" id="PF00147">
    <property type="entry name" value="Fibrinogen_C"/>
    <property type="match status" value="1"/>
</dbReference>
<dbReference type="EMBL" id="CAJNYU010004517">
    <property type="protein sequence ID" value="CAF3763830.1"/>
    <property type="molecule type" value="Genomic_DNA"/>
</dbReference>
<dbReference type="GO" id="GO:0005615">
    <property type="term" value="C:extracellular space"/>
    <property type="evidence" value="ECO:0007669"/>
    <property type="project" value="TreeGrafter"/>
</dbReference>
<organism evidence="5 14">
    <name type="scientific">Rotaria socialis</name>
    <dbReference type="NCBI Taxonomy" id="392032"/>
    <lineage>
        <taxon>Eukaryota</taxon>
        <taxon>Metazoa</taxon>
        <taxon>Spiralia</taxon>
        <taxon>Gnathifera</taxon>
        <taxon>Rotifera</taxon>
        <taxon>Eurotatoria</taxon>
        <taxon>Bdelloidea</taxon>
        <taxon>Philodinida</taxon>
        <taxon>Philodinidae</taxon>
        <taxon>Rotaria</taxon>
    </lineage>
</organism>
<dbReference type="NCBIfam" id="NF040941">
    <property type="entry name" value="GGGWT_bact"/>
    <property type="match status" value="1"/>
</dbReference>
<dbReference type="EMBL" id="CAJNYT010004683">
    <property type="protein sequence ID" value="CAF3680177.1"/>
    <property type="molecule type" value="Genomic_DNA"/>
</dbReference>
<dbReference type="Proteomes" id="UP000663872">
    <property type="component" value="Unassembled WGS sequence"/>
</dbReference>
<dbReference type="CDD" id="cd00087">
    <property type="entry name" value="FReD"/>
    <property type="match status" value="1"/>
</dbReference>
<dbReference type="Proteomes" id="UP000663862">
    <property type="component" value="Unassembled WGS sequence"/>
</dbReference>
<dbReference type="AlphaFoldDB" id="A0A817SAQ8"/>
<dbReference type="SUPFAM" id="SSF56496">
    <property type="entry name" value="Fibrinogen C-terminal domain-like"/>
    <property type="match status" value="1"/>
</dbReference>
<keyword evidence="15" id="KW-1185">Reference proteome</keyword>
<dbReference type="PANTHER" id="PTHR19143">
    <property type="entry name" value="FIBRINOGEN/TENASCIN/ANGIOPOEITIN"/>
    <property type="match status" value="1"/>
</dbReference>
<dbReference type="EMBL" id="CAJOBQ010000006">
    <property type="protein sequence ID" value="CAF4204748.1"/>
    <property type="molecule type" value="Genomic_DNA"/>
</dbReference>
<dbReference type="EMBL" id="CAJNYD010000074">
    <property type="protein sequence ID" value="CAF3211003.1"/>
    <property type="molecule type" value="Genomic_DNA"/>
</dbReference>
<evidence type="ECO:0000313" key="8">
    <source>
        <dbReference type="EMBL" id="CAF3763830.1"/>
    </source>
</evidence>
<dbReference type="EMBL" id="CAJOBO010000013">
    <property type="protein sequence ID" value="CAF4095551.1"/>
    <property type="molecule type" value="Genomic_DNA"/>
</dbReference>
<proteinExistence type="predicted"/>
<evidence type="ECO:0000313" key="11">
    <source>
        <dbReference type="EMBL" id="CAF4473010.1"/>
    </source>
</evidence>
<dbReference type="EMBL" id="CAJOBP010005580">
    <property type="protein sequence ID" value="CAF4473010.1"/>
    <property type="molecule type" value="Genomic_DNA"/>
</dbReference>
<accession>A0A817SAQ8</accession>
<keyword evidence="2" id="KW-0732">Signal</keyword>
<evidence type="ECO:0000313" key="4">
    <source>
        <dbReference type="EMBL" id="CAF3211003.1"/>
    </source>
</evidence>
<evidence type="ECO:0000313" key="5">
    <source>
        <dbReference type="EMBL" id="CAF3297477.1"/>
    </source>
</evidence>
<reference evidence="5" key="1">
    <citation type="submission" date="2021-02" db="EMBL/GenBank/DDBJ databases">
        <authorList>
            <person name="Nowell W R."/>
        </authorList>
    </citation>
    <scope>NUCLEOTIDE SEQUENCE</scope>
</reference>
<feature type="chain" id="PRO_5035612886" description="Fibrinogen C-terminal domain-containing protein" evidence="2">
    <location>
        <begin position="22"/>
        <end position="278"/>
    </location>
</feature>
<dbReference type="EMBL" id="CAJOBS010003432">
    <property type="protein sequence ID" value="CAF4856085.1"/>
    <property type="molecule type" value="Genomic_DNA"/>
</dbReference>
<sequence length="278" mass="32156">MRTSTLVAFIIFVAACRLGHAYDLNADLARGLVGNLSTQHRPLRGDSSYFSDFPEDCAEIYLKEQSLHNIPPPTGIYEIWPRQGKPIKVLCDMDTDDGGWTVFQKRGDYTPQLDFYRTWLEYKRGFGDLQRQFWLGNDRLSILTNQDSYRLRVDLEDFEAQKRFAEYSSFQVSNEADKYRLMFGSYLKGDAGDSLSQHNNMQFSTKDHDNDAVFGSCAQRHNGAWWYNACHDSNLNGGYLRGNHPILFAAGVNWYTFRGENYSLKTTEMKIRPVWFKP</sequence>
<comment type="caution">
    <text evidence="5">The sequence shown here is derived from an EMBL/GenBank/DDBJ whole genome shotgun (WGS) entry which is preliminary data.</text>
</comment>
<dbReference type="InterPro" id="IPR050373">
    <property type="entry name" value="Fibrinogen_C-term_domain"/>
</dbReference>